<evidence type="ECO:0000256" key="7">
    <source>
        <dbReference type="ARBA" id="ARBA00023049"/>
    </source>
</evidence>
<feature type="domain" description="Peptidase M16 N-terminal" evidence="10">
    <location>
        <begin position="61"/>
        <end position="193"/>
    </location>
</feature>
<comment type="cofactor">
    <cofactor evidence="1">
        <name>Zn(2+)</name>
        <dbReference type="ChEBI" id="CHEBI:29105"/>
    </cofactor>
</comment>
<evidence type="ECO:0000259" key="11">
    <source>
        <dbReference type="Pfam" id="PF05193"/>
    </source>
</evidence>
<keyword evidence="3" id="KW-0645">Protease</keyword>
<dbReference type="InterPro" id="IPR007863">
    <property type="entry name" value="Peptidase_M16_C"/>
</dbReference>
<keyword evidence="9" id="KW-0732">Signal</keyword>
<dbReference type="PROSITE" id="PS00143">
    <property type="entry name" value="INSULINASE"/>
    <property type="match status" value="1"/>
</dbReference>
<dbReference type="Pfam" id="PF00675">
    <property type="entry name" value="Peptidase_M16"/>
    <property type="match status" value="1"/>
</dbReference>
<evidence type="ECO:0000259" key="10">
    <source>
        <dbReference type="Pfam" id="PF00675"/>
    </source>
</evidence>
<keyword evidence="5" id="KW-0378">Hydrolase</keyword>
<accession>A0ABT1XTS0</accession>
<evidence type="ECO:0000256" key="6">
    <source>
        <dbReference type="ARBA" id="ARBA00022833"/>
    </source>
</evidence>
<evidence type="ECO:0000256" key="3">
    <source>
        <dbReference type="ARBA" id="ARBA00022670"/>
    </source>
</evidence>
<dbReference type="Proteomes" id="UP001206067">
    <property type="component" value="Unassembled WGS sequence"/>
</dbReference>
<evidence type="ECO:0000313" key="12">
    <source>
        <dbReference type="EMBL" id="MCR2835043.1"/>
    </source>
</evidence>
<evidence type="ECO:0000256" key="5">
    <source>
        <dbReference type="ARBA" id="ARBA00022801"/>
    </source>
</evidence>
<name>A0ABT1XTS0_9SPHN</name>
<dbReference type="PANTHER" id="PTHR43690">
    <property type="entry name" value="NARDILYSIN"/>
    <property type="match status" value="1"/>
</dbReference>
<dbReference type="InterPro" id="IPR001431">
    <property type="entry name" value="Pept_M16_Zn_BS"/>
</dbReference>
<feature type="domain" description="Peptidase M16 C-terminal" evidence="11">
    <location>
        <begin position="222"/>
        <end position="276"/>
    </location>
</feature>
<comment type="caution">
    <text evidence="12">The sequence shown here is derived from an EMBL/GenBank/DDBJ whole genome shotgun (WGS) entry which is preliminary data.</text>
</comment>
<evidence type="ECO:0000256" key="9">
    <source>
        <dbReference type="SAM" id="SignalP"/>
    </source>
</evidence>
<keyword evidence="6" id="KW-0862">Zinc</keyword>
<evidence type="ECO:0000256" key="4">
    <source>
        <dbReference type="ARBA" id="ARBA00022723"/>
    </source>
</evidence>
<proteinExistence type="inferred from homology"/>
<dbReference type="EMBL" id="JANKHH010000007">
    <property type="protein sequence ID" value="MCR2835043.1"/>
    <property type="molecule type" value="Genomic_DNA"/>
</dbReference>
<gene>
    <name evidence="12" type="ORF">NSO95_13925</name>
</gene>
<dbReference type="Gene3D" id="3.30.830.10">
    <property type="entry name" value="Metalloenzyme, LuxS/M16 peptidase-like"/>
    <property type="match status" value="4"/>
</dbReference>
<feature type="chain" id="PRO_5047529562" evidence="9">
    <location>
        <begin position="23"/>
        <end position="950"/>
    </location>
</feature>
<keyword evidence="13" id="KW-1185">Reference proteome</keyword>
<dbReference type="RefSeq" id="WP_257596915.1">
    <property type="nucleotide sequence ID" value="NZ_JANKHH010000007.1"/>
</dbReference>
<dbReference type="PANTHER" id="PTHR43690:SF17">
    <property type="entry name" value="PROTEIN YHJJ"/>
    <property type="match status" value="1"/>
</dbReference>
<feature type="domain" description="Peptidase M16 C-terminal" evidence="11">
    <location>
        <begin position="699"/>
        <end position="876"/>
    </location>
</feature>
<organism evidence="12 13">
    <name type="scientific">Parerythrobacter lacustris</name>
    <dbReference type="NCBI Taxonomy" id="2969984"/>
    <lineage>
        <taxon>Bacteria</taxon>
        <taxon>Pseudomonadati</taxon>
        <taxon>Pseudomonadota</taxon>
        <taxon>Alphaproteobacteria</taxon>
        <taxon>Sphingomonadales</taxon>
        <taxon>Erythrobacteraceae</taxon>
        <taxon>Parerythrobacter</taxon>
    </lineage>
</organism>
<dbReference type="Pfam" id="PF05193">
    <property type="entry name" value="Peptidase_M16_C"/>
    <property type="match status" value="2"/>
</dbReference>
<evidence type="ECO:0000256" key="1">
    <source>
        <dbReference type="ARBA" id="ARBA00001947"/>
    </source>
</evidence>
<dbReference type="InterPro" id="IPR011765">
    <property type="entry name" value="Pept_M16_N"/>
</dbReference>
<evidence type="ECO:0000256" key="8">
    <source>
        <dbReference type="RuleBase" id="RU004447"/>
    </source>
</evidence>
<comment type="similarity">
    <text evidence="2 8">Belongs to the peptidase M16 family.</text>
</comment>
<dbReference type="InterPro" id="IPR050626">
    <property type="entry name" value="Peptidase_M16"/>
</dbReference>
<protein>
    <submittedName>
        <fullName evidence="12">Insulinase family protein</fullName>
    </submittedName>
</protein>
<evidence type="ECO:0000256" key="2">
    <source>
        <dbReference type="ARBA" id="ARBA00007261"/>
    </source>
</evidence>
<evidence type="ECO:0000313" key="13">
    <source>
        <dbReference type="Proteomes" id="UP001206067"/>
    </source>
</evidence>
<feature type="signal peptide" evidence="9">
    <location>
        <begin position="1"/>
        <end position="22"/>
    </location>
</feature>
<dbReference type="SUPFAM" id="SSF63411">
    <property type="entry name" value="LuxS/MPP-like metallohydrolase"/>
    <property type="match status" value="3"/>
</dbReference>
<reference evidence="12 13" key="1">
    <citation type="submission" date="2022-08" db="EMBL/GenBank/DDBJ databases">
        <title>Polyphasic taxonomy analysis of Qipengyuania sp.RS5-5.</title>
        <authorList>
            <person name="Xamxidin M."/>
            <person name="Wu M."/>
        </authorList>
    </citation>
    <scope>NUCLEOTIDE SEQUENCE [LARGE SCALE GENOMIC DNA]</scope>
    <source>
        <strain evidence="12 13">RS5-5</strain>
    </source>
</reference>
<keyword evidence="7" id="KW-0482">Metalloprotease</keyword>
<sequence length="950" mass="102643">MRFTPFAVALLVGLSFAAPAYAGEPPEAAGSDAPVWPFETSDIEPDPGFVFGRLDNGMRYIVRTNDRPEGTALVRLHIGSGSLSETESERGLAHFVEHMAFNGSKRIPEGEMIKLLEREGLAFGADTNASTGFEATTYKLDLPRNEPALLDTALMLMRETASELTLSPEAIDRERGVILAERRDRNTYALKELIDRLDFAAPGALHTQRLPIGLPEVLEGATDADLRGFYAREYVPANAVLVVVGDYPAEAAVSAINRHFADWRPAPMPAEPDIGPIDLARGGVTDIFLDPALSEAVTVSRLAPWQERSDSIATRRDNLIRSLGYDIVNRRLARLAAQADPPFRSAGFGTGDVFEDARTTNLTVNTIDGGWQRGLDAAADTLRTALAYGFSPSEVAEQLATTRTALENSVASAETRTNAALVNSALALIEDELVPSTPEASLARFESFAGTITPEQVLAALLDDAATLADPLIRFRGRAAPEGGERALRDAWNAAVARPMVAPEEIAAMPFAYTRFGPQGAVASDRIDERIGLRAVSFANGVRLNLKTTALSKDRISFRMHLDGGSLLDTRQNPNATAMVNFLTAGGLGAHSQDELATILAGRTVSFGFGSAADSFSAGGTTTPRDLELQLQLLAALLSDPGYRPEGESRFRQTVANFYKTLDATPAAAYSSAIGGILSDNDPRFSLQSEETVAAQSFDDLEAAIGDRLASGAIELTLVGDFDEATAIDLVARTLGALPSREGDFLPRAGNRDRRFTADRSLRTIPHRGEPDQAMLRLIWPTTDDSDLELYLTMELLERIAQLELQDELRERLGQAYSPDAGSSQSSIYPGYGTFSLTASLDVGKVDDARAAMQQVVERLRSEATDPDTLERARRPLLEQFDNALKSNGGWLSLVDRAQSKPHEIDRFLAGKDGTLRVTPEMIRAAAESFLTNDGAVEIRVLPRTGPEPE</sequence>
<dbReference type="InterPro" id="IPR011249">
    <property type="entry name" value="Metalloenz_LuxS/M16"/>
</dbReference>
<keyword evidence="4" id="KW-0479">Metal-binding</keyword>